<evidence type="ECO:0000313" key="8">
    <source>
        <dbReference type="EMBL" id="KAL1305004.1"/>
    </source>
</evidence>
<accession>A0ABR3PFV3</accession>
<evidence type="ECO:0000256" key="4">
    <source>
        <dbReference type="ARBA" id="ARBA00023004"/>
    </source>
</evidence>
<dbReference type="PROSITE" id="PS51296">
    <property type="entry name" value="RIESKE"/>
    <property type="match status" value="1"/>
</dbReference>
<proteinExistence type="predicted"/>
<keyword evidence="6" id="KW-0812">Transmembrane</keyword>
<dbReference type="InterPro" id="IPR036922">
    <property type="entry name" value="Rieske_2Fe-2S_sf"/>
</dbReference>
<evidence type="ECO:0000256" key="6">
    <source>
        <dbReference type="SAM" id="Phobius"/>
    </source>
</evidence>
<keyword evidence="4" id="KW-0408">Iron</keyword>
<dbReference type="GeneID" id="95977606"/>
<comment type="caution">
    <text evidence="8">The sequence shown here is derived from an EMBL/GenBank/DDBJ whole genome shotgun (WGS) entry which is preliminary data.</text>
</comment>
<evidence type="ECO:0000256" key="2">
    <source>
        <dbReference type="ARBA" id="ARBA00022723"/>
    </source>
</evidence>
<dbReference type="PANTHER" id="PTHR43756:SF6">
    <property type="entry name" value="CLUSTER-BINDING PROTEIN, PUTATIVE (AFU_ORTHOLOGUE AFUA_6G03920)-RELATED"/>
    <property type="match status" value="1"/>
</dbReference>
<dbReference type="EMBL" id="JBFMKM010000008">
    <property type="protein sequence ID" value="KAL1305004.1"/>
    <property type="molecule type" value="Genomic_DNA"/>
</dbReference>
<evidence type="ECO:0000259" key="7">
    <source>
        <dbReference type="PROSITE" id="PS51296"/>
    </source>
</evidence>
<sequence length="413" mass="44622">MAMSVSLLSTAAVATIACLLLPNLLLYLLRYYSQDQSLKGNHQVADVNDENSASVSQEPDVSEGWWTSEQHLALEKRALFSKAWIQTAHVSSFPKSGAYVSVNTPAGYPIFLVKGKDDVIRAFHNVCRHRAYTITTKPTGSSLVLGCRYHGWSYDTKGKLVKAPKFENVPGFDKEANSLFEVKCVTNGSGLVLVNLDFEESAPEPPLLEWLGVTSTMTVQDKWEVEGAFNWKLAESASCFDITAVDSAPASVFAALHLAYWSSSYRHSQELLLSHVVSSSRSGAALLLDITPLSAGKCNVSCTLLSSQKSTMEPDSINKTKSEVTASVMELERIYQDIKVTGATMDVQGQQTILADVVKHAKAERAAGKKMYPATRQDAVSATCKIADEICSELEAGAASSACGTATASSLAW</sequence>
<keyword evidence="6" id="KW-0472">Membrane</keyword>
<reference evidence="8 9" key="1">
    <citation type="submission" date="2024-07" db="EMBL/GenBank/DDBJ databases">
        <title>Draft sequence of the Neodothiora populina.</title>
        <authorList>
            <person name="Drown D.D."/>
            <person name="Schuette U.S."/>
            <person name="Buechlein A.B."/>
            <person name="Rusch D.R."/>
            <person name="Winton L.W."/>
            <person name="Adams G.A."/>
        </authorList>
    </citation>
    <scope>NUCLEOTIDE SEQUENCE [LARGE SCALE GENOMIC DNA]</scope>
    <source>
        <strain evidence="8 9">CPC 39397</strain>
    </source>
</reference>
<keyword evidence="1" id="KW-0001">2Fe-2S</keyword>
<keyword evidence="6" id="KW-1133">Transmembrane helix</keyword>
<dbReference type="RefSeq" id="XP_069201278.1">
    <property type="nucleotide sequence ID" value="XM_069343454.1"/>
</dbReference>
<keyword evidence="9" id="KW-1185">Reference proteome</keyword>
<evidence type="ECO:0000256" key="5">
    <source>
        <dbReference type="ARBA" id="ARBA00023014"/>
    </source>
</evidence>
<protein>
    <recommendedName>
        <fullName evidence="7">Rieske domain-containing protein</fullName>
    </recommendedName>
</protein>
<organism evidence="8 9">
    <name type="scientific">Neodothiora populina</name>
    <dbReference type="NCBI Taxonomy" id="2781224"/>
    <lineage>
        <taxon>Eukaryota</taxon>
        <taxon>Fungi</taxon>
        <taxon>Dikarya</taxon>
        <taxon>Ascomycota</taxon>
        <taxon>Pezizomycotina</taxon>
        <taxon>Dothideomycetes</taxon>
        <taxon>Dothideomycetidae</taxon>
        <taxon>Dothideales</taxon>
        <taxon>Dothioraceae</taxon>
        <taxon>Neodothiora</taxon>
    </lineage>
</organism>
<evidence type="ECO:0000313" key="9">
    <source>
        <dbReference type="Proteomes" id="UP001562354"/>
    </source>
</evidence>
<dbReference type="SUPFAM" id="SSF50022">
    <property type="entry name" value="ISP domain"/>
    <property type="match status" value="1"/>
</dbReference>
<feature type="domain" description="Rieske" evidence="7">
    <location>
        <begin position="85"/>
        <end position="172"/>
    </location>
</feature>
<dbReference type="CDD" id="cd03469">
    <property type="entry name" value="Rieske_RO_Alpha_N"/>
    <property type="match status" value="1"/>
</dbReference>
<dbReference type="InterPro" id="IPR017941">
    <property type="entry name" value="Rieske_2Fe-2S"/>
</dbReference>
<dbReference type="Pfam" id="PF00355">
    <property type="entry name" value="Rieske"/>
    <property type="match status" value="1"/>
</dbReference>
<dbReference type="Gene3D" id="2.102.10.10">
    <property type="entry name" value="Rieske [2Fe-2S] iron-sulphur domain"/>
    <property type="match status" value="1"/>
</dbReference>
<evidence type="ECO:0000256" key="1">
    <source>
        <dbReference type="ARBA" id="ARBA00022714"/>
    </source>
</evidence>
<dbReference type="Gene3D" id="3.90.380.10">
    <property type="entry name" value="Naphthalene 1,2-dioxygenase Alpha Subunit, Chain A, domain 1"/>
    <property type="match status" value="1"/>
</dbReference>
<dbReference type="PRINTS" id="PR00090">
    <property type="entry name" value="RNGDIOXGNASE"/>
</dbReference>
<feature type="transmembrane region" description="Helical" evidence="6">
    <location>
        <begin position="6"/>
        <end position="29"/>
    </location>
</feature>
<keyword evidence="2" id="KW-0479">Metal-binding</keyword>
<name>A0ABR3PFV3_9PEZI</name>
<keyword evidence="3" id="KW-0560">Oxidoreductase</keyword>
<evidence type="ECO:0000256" key="3">
    <source>
        <dbReference type="ARBA" id="ARBA00023002"/>
    </source>
</evidence>
<dbReference type="PANTHER" id="PTHR43756">
    <property type="entry name" value="CHOLINE MONOOXYGENASE, CHLOROPLASTIC"/>
    <property type="match status" value="1"/>
</dbReference>
<dbReference type="InterPro" id="IPR001663">
    <property type="entry name" value="Rng_hydr_dOase-A"/>
</dbReference>
<dbReference type="Proteomes" id="UP001562354">
    <property type="component" value="Unassembled WGS sequence"/>
</dbReference>
<gene>
    <name evidence="8" type="ORF">AAFC00_003906</name>
</gene>
<keyword evidence="5" id="KW-0411">Iron-sulfur</keyword>